<evidence type="ECO:0000256" key="1">
    <source>
        <dbReference type="SAM" id="Phobius"/>
    </source>
</evidence>
<dbReference type="AlphaFoldDB" id="T1BNX9"/>
<dbReference type="InterPro" id="IPR003784">
    <property type="entry name" value="BioY"/>
</dbReference>
<dbReference type="PANTHER" id="PTHR34295:SF1">
    <property type="entry name" value="BIOTIN TRANSPORTER BIOY"/>
    <property type="match status" value="1"/>
</dbReference>
<protein>
    <submittedName>
        <fullName evidence="2">BioY protein</fullName>
    </submittedName>
</protein>
<sequence>MAGIWWVRWDLFLRHLTEVREESAWPVRCALALLFAGLTGLSAQLAFSLPFTPVPVTAQVLVALVAGGFLGRYLGPASQVLYVALGFLGVPWFAATAGNPWFSVGGAGVVLGASGGYLLGLIVASGVVGWLLDRRVHERRFVPILGVLLVGVAVIYAMGALQFQAVLHTPWTTTLSEAVVPFFPGDVLKAVVGAGILSAVISVGFPSSGGEPGVVRTVSLRDLGAALALIGAIWVVVPLLPWLAGHDTTAIQPYYLLAASLSTGGALASLATRWA</sequence>
<feature type="non-terminal residue" evidence="2">
    <location>
        <position position="275"/>
    </location>
</feature>
<feature type="transmembrane region" description="Helical" evidence="1">
    <location>
        <begin position="226"/>
        <end position="245"/>
    </location>
</feature>
<proteinExistence type="predicted"/>
<feature type="transmembrane region" description="Helical" evidence="1">
    <location>
        <begin position="56"/>
        <end position="74"/>
    </location>
</feature>
<feature type="transmembrane region" description="Helical" evidence="1">
    <location>
        <begin position="81"/>
        <end position="102"/>
    </location>
</feature>
<gene>
    <name evidence="2" type="ORF">B2A_05563</name>
</gene>
<reference evidence="2" key="2">
    <citation type="journal article" date="2014" name="ISME J.">
        <title>Microbial stratification in low pH oxic and suboxic macroscopic growths along an acid mine drainage.</title>
        <authorList>
            <person name="Mendez-Garcia C."/>
            <person name="Mesa V."/>
            <person name="Sprenger R.R."/>
            <person name="Richter M."/>
            <person name="Diez M.S."/>
            <person name="Solano J."/>
            <person name="Bargiela R."/>
            <person name="Golyshina O.V."/>
            <person name="Manteca A."/>
            <person name="Ramos J.L."/>
            <person name="Gallego J.R."/>
            <person name="Llorente I."/>
            <person name="Martins Dos Santos V.A."/>
            <person name="Jensen O.N."/>
            <person name="Pelaez A.I."/>
            <person name="Sanchez J."/>
            <person name="Ferrer M."/>
        </authorList>
    </citation>
    <scope>NUCLEOTIDE SEQUENCE</scope>
</reference>
<keyword evidence="1" id="KW-0812">Transmembrane</keyword>
<feature type="transmembrane region" description="Helical" evidence="1">
    <location>
        <begin position="251"/>
        <end position="271"/>
    </location>
</feature>
<dbReference type="PANTHER" id="PTHR34295">
    <property type="entry name" value="BIOTIN TRANSPORTER BIOY"/>
    <property type="match status" value="1"/>
</dbReference>
<feature type="transmembrane region" description="Helical" evidence="1">
    <location>
        <begin position="187"/>
        <end position="205"/>
    </location>
</feature>
<evidence type="ECO:0000313" key="2">
    <source>
        <dbReference type="EMBL" id="EQD55715.1"/>
    </source>
</evidence>
<dbReference type="Pfam" id="PF02632">
    <property type="entry name" value="BioY"/>
    <property type="match status" value="1"/>
</dbReference>
<dbReference type="EMBL" id="AUZZ01003877">
    <property type="protein sequence ID" value="EQD55715.1"/>
    <property type="molecule type" value="Genomic_DNA"/>
</dbReference>
<reference evidence="2" key="1">
    <citation type="submission" date="2013-08" db="EMBL/GenBank/DDBJ databases">
        <authorList>
            <person name="Mendez C."/>
            <person name="Richter M."/>
            <person name="Ferrer M."/>
            <person name="Sanchez J."/>
        </authorList>
    </citation>
    <scope>NUCLEOTIDE SEQUENCE</scope>
</reference>
<dbReference type="GO" id="GO:0005886">
    <property type="term" value="C:plasma membrane"/>
    <property type="evidence" value="ECO:0007669"/>
    <property type="project" value="InterPro"/>
</dbReference>
<organism evidence="2">
    <name type="scientific">mine drainage metagenome</name>
    <dbReference type="NCBI Taxonomy" id="410659"/>
    <lineage>
        <taxon>unclassified sequences</taxon>
        <taxon>metagenomes</taxon>
        <taxon>ecological metagenomes</taxon>
    </lineage>
</organism>
<accession>T1BNX9</accession>
<dbReference type="Gene3D" id="1.10.1760.20">
    <property type="match status" value="1"/>
</dbReference>
<keyword evidence="1" id="KW-1133">Transmembrane helix</keyword>
<feature type="transmembrane region" description="Helical" evidence="1">
    <location>
        <begin position="30"/>
        <end position="50"/>
    </location>
</feature>
<name>T1BNX9_9ZZZZ</name>
<keyword evidence="1" id="KW-0472">Membrane</keyword>
<comment type="caution">
    <text evidence="2">The sequence shown here is derived from an EMBL/GenBank/DDBJ whole genome shotgun (WGS) entry which is preliminary data.</text>
</comment>
<feature type="transmembrane region" description="Helical" evidence="1">
    <location>
        <begin position="108"/>
        <end position="132"/>
    </location>
</feature>
<feature type="transmembrane region" description="Helical" evidence="1">
    <location>
        <begin position="144"/>
        <end position="167"/>
    </location>
</feature>
<dbReference type="GO" id="GO:0015225">
    <property type="term" value="F:biotin transmembrane transporter activity"/>
    <property type="evidence" value="ECO:0007669"/>
    <property type="project" value="InterPro"/>
</dbReference>